<gene>
    <name evidence="3" type="ORF">ACFPU1_01450</name>
</gene>
<comment type="caution">
    <text evidence="3">The sequence shown here is derived from an EMBL/GenBank/DDBJ whole genome shotgun (WGS) entry which is preliminary data.</text>
</comment>
<dbReference type="Proteomes" id="UP001596142">
    <property type="component" value="Unassembled WGS sequence"/>
</dbReference>
<evidence type="ECO:0000256" key="1">
    <source>
        <dbReference type="ARBA" id="ARBA00023027"/>
    </source>
</evidence>
<keyword evidence="1" id="KW-0520">NAD</keyword>
<accession>A0ABW0YMU7</accession>
<dbReference type="EMBL" id="JBHSOZ010000002">
    <property type="protein sequence ID" value="MFC5711439.1"/>
    <property type="molecule type" value="Genomic_DNA"/>
</dbReference>
<dbReference type="SUPFAM" id="SSF51735">
    <property type="entry name" value="NAD(P)-binding Rossmann-fold domains"/>
    <property type="match status" value="1"/>
</dbReference>
<reference evidence="4" key="1">
    <citation type="journal article" date="2019" name="Int. J. Syst. Evol. Microbiol.">
        <title>The Global Catalogue of Microorganisms (GCM) 10K type strain sequencing project: providing services to taxonomists for standard genome sequencing and annotation.</title>
        <authorList>
            <consortium name="The Broad Institute Genomics Platform"/>
            <consortium name="The Broad Institute Genome Sequencing Center for Infectious Disease"/>
            <person name="Wu L."/>
            <person name="Ma J."/>
        </authorList>
    </citation>
    <scope>NUCLEOTIDE SEQUENCE [LARGE SCALE GENOMIC DNA]</scope>
    <source>
        <strain evidence="4">CECT 7184</strain>
    </source>
</reference>
<evidence type="ECO:0000259" key="2">
    <source>
        <dbReference type="Pfam" id="PF01370"/>
    </source>
</evidence>
<organism evidence="3 4">
    <name type="scientific">Thalassorhabdus alkalitolerans</name>
    <dbReference type="NCBI Taxonomy" id="2282697"/>
    <lineage>
        <taxon>Bacteria</taxon>
        <taxon>Bacillati</taxon>
        <taxon>Bacillota</taxon>
        <taxon>Bacilli</taxon>
        <taxon>Bacillales</taxon>
        <taxon>Bacillaceae</taxon>
        <taxon>Thalassorhabdus</taxon>
    </lineage>
</organism>
<sequence>MNILVTGVAGFIGMHLSVRLIKEGYSVVGIDNLNDYYDVQVKKDRLENLMQLDSFTFYETDVADLKALNDCFETENIGVVINLAAQAGVRYSLENPHAYVGSNLVGFVNVLEACRHYDVEHLIYASSSSVYGANVKMPFATSDEVNHPVSLYAATKKSNELMAHTYSHLYGIPTTGLRFFTVYGPYGRPDMAYYSFTKNIVEGKPIKVFNNGEMMRDFTYIDDIVDGIVRLLDKEPKPDETWDRENPDPSSSYAPYKVYNIGNNQPVKLMDFIQTLEKHLGIEAKKEFLPMQPGDVQATYADIDDLQNATGFKPSTTIDEGLKKFVDWYKEYYKVDSTAIQQENK</sequence>
<dbReference type="InterPro" id="IPR036291">
    <property type="entry name" value="NAD(P)-bd_dom_sf"/>
</dbReference>
<dbReference type="RefSeq" id="WP_385937682.1">
    <property type="nucleotide sequence ID" value="NZ_JBHSOZ010000002.1"/>
</dbReference>
<proteinExistence type="predicted"/>
<dbReference type="PANTHER" id="PTHR43574">
    <property type="entry name" value="EPIMERASE-RELATED"/>
    <property type="match status" value="1"/>
</dbReference>
<dbReference type="InterPro" id="IPR001509">
    <property type="entry name" value="Epimerase_deHydtase"/>
</dbReference>
<protein>
    <submittedName>
        <fullName evidence="3">NAD-dependent epimerase</fullName>
    </submittedName>
</protein>
<dbReference type="Pfam" id="PF01370">
    <property type="entry name" value="Epimerase"/>
    <property type="match status" value="1"/>
</dbReference>
<dbReference type="CDD" id="cd05253">
    <property type="entry name" value="UDP_GE_SDE_e"/>
    <property type="match status" value="1"/>
</dbReference>
<evidence type="ECO:0000313" key="4">
    <source>
        <dbReference type="Proteomes" id="UP001596142"/>
    </source>
</evidence>
<feature type="domain" description="NAD-dependent epimerase/dehydratase" evidence="2">
    <location>
        <begin position="3"/>
        <end position="237"/>
    </location>
</feature>
<keyword evidence="4" id="KW-1185">Reference proteome</keyword>
<dbReference type="Gene3D" id="3.40.50.720">
    <property type="entry name" value="NAD(P)-binding Rossmann-like Domain"/>
    <property type="match status" value="1"/>
</dbReference>
<name>A0ABW0YMU7_9BACI</name>
<evidence type="ECO:0000313" key="3">
    <source>
        <dbReference type="EMBL" id="MFC5711439.1"/>
    </source>
</evidence>
<dbReference type="PRINTS" id="PR01713">
    <property type="entry name" value="NUCEPIMERASE"/>
</dbReference>